<evidence type="ECO:0000313" key="1">
    <source>
        <dbReference type="EMBL" id="PHM35642.1"/>
    </source>
</evidence>
<dbReference type="InterPro" id="IPR009078">
    <property type="entry name" value="Ferritin-like_SF"/>
</dbReference>
<dbReference type="PANTHER" id="PTHR30458:SF0">
    <property type="entry name" value="1,2-PHENYLACETYL-COA EPOXIDASE, SUBUNIT C"/>
    <property type="match status" value="1"/>
</dbReference>
<dbReference type="Proteomes" id="UP000224871">
    <property type="component" value="Unassembled WGS sequence"/>
</dbReference>
<dbReference type="InterPro" id="IPR007814">
    <property type="entry name" value="PaaA_PaaC"/>
</dbReference>
<dbReference type="Proteomes" id="UP000196435">
    <property type="component" value="Unassembled WGS sequence"/>
</dbReference>
<dbReference type="EMBL" id="FTLG01000016">
    <property type="protein sequence ID" value="SIP71348.1"/>
    <property type="molecule type" value="Genomic_DNA"/>
</dbReference>
<protein>
    <submittedName>
        <fullName evidence="1 2">Phenylacetic acid degradation protein</fullName>
    </submittedName>
</protein>
<dbReference type="EMBL" id="NIBU01000023">
    <property type="protein sequence ID" value="PHM35642.1"/>
    <property type="molecule type" value="Genomic_DNA"/>
</dbReference>
<reference evidence="3" key="2">
    <citation type="submission" date="2016-12" db="EMBL/GenBank/DDBJ databases">
        <authorList>
            <person name="Gaudriault S."/>
        </authorList>
    </citation>
    <scope>NUCLEOTIDE SEQUENCE [LARGE SCALE GENOMIC DNA]</scope>
    <source>
        <strain evidence="3">HGB1681 (deposited as PTA-6826 in the American Type Culture Collection)</strain>
    </source>
</reference>
<accession>A0A1N6MR73</accession>
<reference evidence="1 4" key="3">
    <citation type="journal article" date="2017" name="Nat. Microbiol.">
        <title>Natural product diversity associated with the nematode symbionts Photorhabdus and Xenorhabdus.</title>
        <authorList>
            <person name="Tobias N.J."/>
            <person name="Wolff H."/>
            <person name="Djahanschiri B."/>
            <person name="Grundmann F."/>
            <person name="Kronenwerth M."/>
            <person name="Shi Y.M."/>
            <person name="Simonyi S."/>
            <person name="Grun P."/>
            <person name="Shapiro-Ilan D."/>
            <person name="Pidot S.J."/>
            <person name="Stinear T.P."/>
            <person name="Ebersberger I."/>
            <person name="Bode H.B."/>
        </authorList>
    </citation>
    <scope>NUCLEOTIDE SEQUENCE [LARGE SCALE GENOMIC DNA]</scope>
    <source>
        <strain evidence="1 4">DSM 16336</strain>
    </source>
</reference>
<dbReference type="InterPro" id="IPR012347">
    <property type="entry name" value="Ferritin-like"/>
</dbReference>
<dbReference type="GO" id="GO:0010124">
    <property type="term" value="P:phenylacetate catabolic process"/>
    <property type="evidence" value="ECO:0007669"/>
    <property type="project" value="InterPro"/>
</dbReference>
<organism evidence="2 3">
    <name type="scientific">Xenorhabdus innexi</name>
    <dbReference type="NCBI Taxonomy" id="290109"/>
    <lineage>
        <taxon>Bacteria</taxon>
        <taxon>Pseudomonadati</taxon>
        <taxon>Pseudomonadota</taxon>
        <taxon>Gammaproteobacteria</taxon>
        <taxon>Enterobacterales</taxon>
        <taxon>Morganellaceae</taxon>
        <taxon>Xenorhabdus</taxon>
    </lineage>
</organism>
<evidence type="ECO:0000313" key="2">
    <source>
        <dbReference type="EMBL" id="SIP71348.1"/>
    </source>
</evidence>
<evidence type="ECO:0000313" key="4">
    <source>
        <dbReference type="Proteomes" id="UP000224871"/>
    </source>
</evidence>
<dbReference type="SUPFAM" id="SSF47240">
    <property type="entry name" value="Ferritin-like"/>
    <property type="match status" value="1"/>
</dbReference>
<dbReference type="PANTHER" id="PTHR30458">
    <property type="entry name" value="PHENYLACETIC ACID DEGRADATION PROTEIN PAA"/>
    <property type="match status" value="1"/>
</dbReference>
<name>A0A1N6MR73_9GAMM</name>
<reference evidence="2" key="1">
    <citation type="submission" date="2016-12" db="EMBL/GenBank/DDBJ databases">
        <authorList>
            <person name="Song W.-J."/>
            <person name="Kurnit D.M."/>
        </authorList>
    </citation>
    <scope>NUCLEOTIDE SEQUENCE [LARGE SCALE GENOMIC DNA]</scope>
    <source>
        <strain evidence="2">HGB1681</strain>
    </source>
</reference>
<keyword evidence="4" id="KW-1185">Reference proteome</keyword>
<dbReference type="InterPro" id="IPR011882">
    <property type="entry name" value="PaaC"/>
</dbReference>
<dbReference type="AlphaFoldDB" id="A0A1N6MR73"/>
<sequence length="271" mass="31094">MNMTPAVSPEHTLFKRNLFDYVLRLGDSPLILSQRLCEWCGHAPELEIDLALANIGLDLLGQARHFLSYAATLNGMEVEEGSEKEIDEDSLAFGRDEREFRNLLLVEQPNGGFNDTLVRQFFIDAYHVLLHQALGQSRDSQLAAISNKSLKEVEYHLRFSRGWMIRLGDGTEQSHDKIQQSVNQLWRFTGELFHCDEVEQQLAEAGIAVDPRTLYEPWQETIKETFAQATLEIPQETPYRQGGKQGLHTEHLGYILAEMQFLQRAYPDCNW</sequence>
<dbReference type="Pfam" id="PF05138">
    <property type="entry name" value="PaaA_PaaC"/>
    <property type="match status" value="1"/>
</dbReference>
<dbReference type="PIRSF" id="PIRSF037834">
    <property type="entry name" value="PA_CoA_Oase3"/>
    <property type="match status" value="1"/>
</dbReference>
<dbReference type="NCBIfam" id="TIGR02158">
    <property type="entry name" value="PA_CoA_Oxy3"/>
    <property type="match status" value="1"/>
</dbReference>
<proteinExistence type="predicted"/>
<dbReference type="InterPro" id="IPR052703">
    <property type="entry name" value="Aromatic_CoA_ox/epox"/>
</dbReference>
<dbReference type="RefSeq" id="WP_422645981.1">
    <property type="nucleotide sequence ID" value="NZ_CAWNQC010000146.1"/>
</dbReference>
<dbReference type="FunFam" id="1.20.1260.10:FF:000012">
    <property type="entry name" value="1,2-phenylacetyl-CoA epoxidase, subunit C"/>
    <property type="match status" value="1"/>
</dbReference>
<dbReference type="GO" id="GO:0005829">
    <property type="term" value="C:cytosol"/>
    <property type="evidence" value="ECO:0007669"/>
    <property type="project" value="TreeGrafter"/>
</dbReference>
<evidence type="ECO:0000313" key="3">
    <source>
        <dbReference type="Proteomes" id="UP000196435"/>
    </source>
</evidence>
<gene>
    <name evidence="2" type="primary">paaC</name>
    <name evidence="1" type="ORF">Xinn_02206</name>
    <name evidence="2" type="ORF">XIS1_1120052</name>
</gene>
<dbReference type="Gene3D" id="1.20.1260.10">
    <property type="match status" value="1"/>
</dbReference>